<feature type="transmembrane region" description="Helical" evidence="8">
    <location>
        <begin position="143"/>
        <end position="165"/>
    </location>
</feature>
<dbReference type="EMBL" id="CP014334">
    <property type="protein sequence ID" value="AMW31957.1"/>
    <property type="molecule type" value="Genomic_DNA"/>
</dbReference>
<evidence type="ECO:0000256" key="8">
    <source>
        <dbReference type="SAM" id="Phobius"/>
    </source>
</evidence>
<proteinExistence type="inferred from homology"/>
<evidence type="ECO:0000313" key="10">
    <source>
        <dbReference type="Proteomes" id="UP000093740"/>
    </source>
</evidence>
<evidence type="ECO:0000256" key="7">
    <source>
        <dbReference type="ARBA" id="ARBA00023136"/>
    </source>
</evidence>
<keyword evidence="10" id="KW-1185">Reference proteome</keyword>
<evidence type="ECO:0000256" key="3">
    <source>
        <dbReference type="ARBA" id="ARBA00022448"/>
    </source>
</evidence>
<dbReference type="PANTHER" id="PTHR21716:SF53">
    <property type="entry name" value="PERMEASE PERM-RELATED"/>
    <property type="match status" value="1"/>
</dbReference>
<dbReference type="GO" id="GO:0055085">
    <property type="term" value="P:transmembrane transport"/>
    <property type="evidence" value="ECO:0007669"/>
    <property type="project" value="TreeGrafter"/>
</dbReference>
<dbReference type="Pfam" id="PF01594">
    <property type="entry name" value="AI-2E_transport"/>
    <property type="match status" value="1"/>
</dbReference>
<dbReference type="KEGG" id="fia:NA23_00420"/>
<keyword evidence="3" id="KW-0813">Transport</keyword>
<dbReference type="RefSeq" id="WP_052107118.1">
    <property type="nucleotide sequence ID" value="NZ_CP014334.2"/>
</dbReference>
<comment type="subcellular location">
    <subcellularLocation>
        <location evidence="1">Cell membrane</location>
        <topology evidence="1">Multi-pass membrane protein</topology>
    </subcellularLocation>
</comment>
<dbReference type="AlphaFoldDB" id="A0AAI8CK91"/>
<feature type="transmembrane region" description="Helical" evidence="8">
    <location>
        <begin position="21"/>
        <end position="40"/>
    </location>
</feature>
<feature type="transmembrane region" description="Helical" evidence="8">
    <location>
        <begin position="46"/>
        <end position="67"/>
    </location>
</feature>
<keyword evidence="6 8" id="KW-1133">Transmembrane helix</keyword>
<organism evidence="9 10">
    <name type="scientific">Fervidobacterium islandicum</name>
    <dbReference type="NCBI Taxonomy" id="2423"/>
    <lineage>
        <taxon>Bacteria</taxon>
        <taxon>Thermotogati</taxon>
        <taxon>Thermotogota</taxon>
        <taxon>Thermotogae</taxon>
        <taxon>Thermotogales</taxon>
        <taxon>Fervidobacteriaceae</taxon>
        <taxon>Fervidobacterium</taxon>
    </lineage>
</organism>
<evidence type="ECO:0000256" key="2">
    <source>
        <dbReference type="ARBA" id="ARBA00009773"/>
    </source>
</evidence>
<feature type="transmembrane region" description="Helical" evidence="8">
    <location>
        <begin position="74"/>
        <end position="99"/>
    </location>
</feature>
<dbReference type="Proteomes" id="UP000093740">
    <property type="component" value="Chromosome"/>
</dbReference>
<comment type="similarity">
    <text evidence="2">Belongs to the autoinducer-2 exporter (AI-2E) (TC 2.A.86) family.</text>
</comment>
<feature type="transmembrane region" description="Helical" evidence="8">
    <location>
        <begin position="297"/>
        <end position="326"/>
    </location>
</feature>
<dbReference type="PANTHER" id="PTHR21716">
    <property type="entry name" value="TRANSMEMBRANE PROTEIN"/>
    <property type="match status" value="1"/>
</dbReference>
<keyword evidence="5 8" id="KW-0812">Transmembrane</keyword>
<dbReference type="InterPro" id="IPR002549">
    <property type="entry name" value="AI-2E-like"/>
</dbReference>
<protein>
    <submittedName>
        <fullName evidence="9">AI-2E family transporter</fullName>
    </submittedName>
</protein>
<dbReference type="GO" id="GO:0005886">
    <property type="term" value="C:plasma membrane"/>
    <property type="evidence" value="ECO:0007669"/>
    <property type="project" value="UniProtKB-SubCell"/>
</dbReference>
<feature type="transmembrane region" description="Helical" evidence="8">
    <location>
        <begin position="206"/>
        <end position="227"/>
    </location>
</feature>
<gene>
    <name evidence="9" type="ORF">NA23_00420</name>
</gene>
<feature type="transmembrane region" description="Helical" evidence="8">
    <location>
        <begin position="233"/>
        <end position="255"/>
    </location>
</feature>
<evidence type="ECO:0000256" key="1">
    <source>
        <dbReference type="ARBA" id="ARBA00004651"/>
    </source>
</evidence>
<keyword evidence="4" id="KW-1003">Cell membrane</keyword>
<accession>A0AAI8CK91</accession>
<evidence type="ECO:0000313" key="9">
    <source>
        <dbReference type="EMBL" id="AMW31957.1"/>
    </source>
</evidence>
<name>A0AAI8CK91_FERIS</name>
<sequence length="352" mass="39985">MKEKNEKSKVGESVGNPERSVFRDTWLVLVYFVFFIFLAWKVPFVVGALILGYYFSVILSVPYDYVLKKTRQRYLAVVAYVIVVLIFAYAIGSFFPIVVNQISSVLQSAQSAQFNLALPPWVLNYLNEFKTNISSFLTQLLKYVANVLPSLFTMIVLLIVTMAGIESIRFYFKERLNLLFVDDPGYGEQFILHFFGAVKRYLRGQVLVSFLSATLTTIGLYVIGVPYAMTLGILSFIGGFFPFVGLLITAVPMYLLAFTSQGVKGMIWLTVLLVVVNQTESWVYGPRIQGNNLKLHWFVILLSIFVFGSVLGFAGVLIALPILLFIREYWKFYVLPLRNRKSSYQTQQGGKK</sequence>
<keyword evidence="7 8" id="KW-0472">Membrane</keyword>
<evidence type="ECO:0000256" key="4">
    <source>
        <dbReference type="ARBA" id="ARBA00022475"/>
    </source>
</evidence>
<feature type="transmembrane region" description="Helical" evidence="8">
    <location>
        <begin position="267"/>
        <end position="285"/>
    </location>
</feature>
<evidence type="ECO:0000256" key="6">
    <source>
        <dbReference type="ARBA" id="ARBA00022989"/>
    </source>
</evidence>
<evidence type="ECO:0000256" key="5">
    <source>
        <dbReference type="ARBA" id="ARBA00022692"/>
    </source>
</evidence>
<reference evidence="9 10" key="1">
    <citation type="journal article" date="2015" name="Stand. Genomic Sci.">
        <title>Genome sequence of a native-feather degrading extremely thermophilic Eubacterium, Fervidobacterium islandicum AW-1.</title>
        <authorList>
            <person name="Lee Y.J."/>
            <person name="Jeong H."/>
            <person name="Park G.S."/>
            <person name="Kwak Y."/>
            <person name="Lee S.J."/>
            <person name="Lee S.J."/>
            <person name="Park M.K."/>
            <person name="Kim J.Y."/>
            <person name="Kang H.K."/>
            <person name="Shin J.H."/>
            <person name="Lee D.W."/>
        </authorList>
    </citation>
    <scope>NUCLEOTIDE SEQUENCE [LARGE SCALE GENOMIC DNA]</scope>
    <source>
        <strain evidence="9 10">AW-1</strain>
    </source>
</reference>